<proteinExistence type="predicted"/>
<evidence type="ECO:0000313" key="2">
    <source>
        <dbReference type="EMBL" id="KAB1660256.1"/>
    </source>
</evidence>
<dbReference type="EMBL" id="WBJZ01000003">
    <property type="protein sequence ID" value="KAB1660256.1"/>
    <property type="molecule type" value="Genomic_DNA"/>
</dbReference>
<protein>
    <submittedName>
        <fullName evidence="2">Uncharacterized protein</fullName>
    </submittedName>
</protein>
<keyword evidence="1" id="KW-0812">Transmembrane</keyword>
<organism evidence="2 3">
    <name type="scientific">Pseudoclavibacter chungangensis</name>
    <dbReference type="NCBI Taxonomy" id="587635"/>
    <lineage>
        <taxon>Bacteria</taxon>
        <taxon>Bacillati</taxon>
        <taxon>Actinomycetota</taxon>
        <taxon>Actinomycetes</taxon>
        <taxon>Micrococcales</taxon>
        <taxon>Microbacteriaceae</taxon>
        <taxon>Pseudoclavibacter</taxon>
    </lineage>
</organism>
<keyword evidence="1" id="KW-1133">Transmembrane helix</keyword>
<reference evidence="2 3" key="1">
    <citation type="submission" date="2019-09" db="EMBL/GenBank/DDBJ databases">
        <title>Phylogeny of genus Pseudoclavibacter and closely related genus.</title>
        <authorList>
            <person name="Li Y."/>
        </authorList>
    </citation>
    <scope>NUCLEOTIDE SEQUENCE [LARGE SCALE GENOMIC DNA]</scope>
    <source>
        <strain evidence="2 3">DSM 23821</strain>
    </source>
</reference>
<dbReference type="Proteomes" id="UP000467240">
    <property type="component" value="Unassembled WGS sequence"/>
</dbReference>
<keyword evidence="3" id="KW-1185">Reference proteome</keyword>
<feature type="transmembrane region" description="Helical" evidence="1">
    <location>
        <begin position="33"/>
        <end position="54"/>
    </location>
</feature>
<gene>
    <name evidence="2" type="ORF">F8O01_02685</name>
</gene>
<evidence type="ECO:0000256" key="1">
    <source>
        <dbReference type="SAM" id="Phobius"/>
    </source>
</evidence>
<keyword evidence="1" id="KW-0472">Membrane</keyword>
<dbReference type="OrthoDB" id="5181884at2"/>
<dbReference type="AlphaFoldDB" id="A0A7J5C0J7"/>
<accession>A0A7J5C0J7</accession>
<sequence>MSDTMQELEASVRMSDAERAVVRTRRRRRLVRVGGGVAALVVFVAAVIGSGLVIDAAAPGPDEVVQEYLDAIAAGDATSANRLAPPGASPYGTMLSDDVLSSADERISSIVVDPADGAPGADRVDVTGSYELGGIRHPFSIGVDRLGWFGSDRSFGSHWSITEPLIASVSVTADAGTTLSIGTTSVSALRDSVTLPLYPARYSLLDTGSSLVAVDPLVLDAGAAGAVDAGSGARTATPELAPALEAAVAERIAFCTTVTDPSTPACPFQAPVTGNVTWRLAADPTVTITSLPTPDGTPGGVTLSGGTAEFSVDGTTFTPVPVQASWTFTITGDTVAVTPF</sequence>
<dbReference type="RefSeq" id="WP_158039356.1">
    <property type="nucleotide sequence ID" value="NZ_JACCFV010000001.1"/>
</dbReference>
<name>A0A7J5C0J7_9MICO</name>
<evidence type="ECO:0000313" key="3">
    <source>
        <dbReference type="Proteomes" id="UP000467240"/>
    </source>
</evidence>
<comment type="caution">
    <text evidence="2">The sequence shown here is derived from an EMBL/GenBank/DDBJ whole genome shotgun (WGS) entry which is preliminary data.</text>
</comment>